<evidence type="ECO:0000313" key="2">
    <source>
        <dbReference type="Proteomes" id="UP000054821"/>
    </source>
</evidence>
<evidence type="ECO:0000313" key="1">
    <source>
        <dbReference type="EMBL" id="PON30896.1"/>
    </source>
</evidence>
<dbReference type="EMBL" id="JPDN02000001">
    <property type="protein sequence ID" value="PON30896.1"/>
    <property type="molecule type" value="Genomic_DNA"/>
</dbReference>
<name>A0A2P5A2W7_9HYPO</name>
<accession>A0A2P5A2W7</accession>
<dbReference type="STRING" id="398673.A0A2P5A2W7"/>
<reference evidence="1 2" key="1">
    <citation type="journal article" date="2016" name="Genome Announc.">
        <title>Draft Whole-Genome Sequence of Trichoderma gamsii T6085, a Promising Biocontrol Agent of Fusarium Head Blight on Wheat.</title>
        <authorList>
            <person name="Baroncelli R."/>
            <person name="Zapparata A."/>
            <person name="Piaggeschi G."/>
            <person name="Sarrocco S."/>
            <person name="Vannacci G."/>
        </authorList>
    </citation>
    <scope>NUCLEOTIDE SEQUENCE [LARGE SCALE GENOMIC DNA]</scope>
    <source>
        <strain evidence="1 2">T6085</strain>
    </source>
</reference>
<dbReference type="GeneID" id="36347261"/>
<comment type="caution">
    <text evidence="1">The sequence shown here is derived from an EMBL/GenBank/DDBJ whole genome shotgun (WGS) entry which is preliminary data.</text>
</comment>
<dbReference type="RefSeq" id="XP_024406750.1">
    <property type="nucleotide sequence ID" value="XM_024548535.1"/>
</dbReference>
<sequence length="110" mass="12019">MADEENKGHSSHFFENKTIVIAGAGHAGSVSVVSLQKLWNPKLNPPTIIIYEHDAPEIDVRREAYTLSLTEFDNSGGLVVLKNFGLLDHALEHSIYGLDGAGAFKIWISS</sequence>
<dbReference type="AlphaFoldDB" id="A0A2P5A2W7"/>
<dbReference type="InterPro" id="IPR036188">
    <property type="entry name" value="FAD/NAD-bd_sf"/>
</dbReference>
<dbReference type="Proteomes" id="UP000054821">
    <property type="component" value="Unassembled WGS sequence"/>
</dbReference>
<proteinExistence type="predicted"/>
<dbReference type="Gene3D" id="3.50.50.60">
    <property type="entry name" value="FAD/NAD(P)-binding domain"/>
    <property type="match status" value="1"/>
</dbReference>
<gene>
    <name evidence="1" type="ORF">TGAM01_v200316</name>
</gene>
<protein>
    <submittedName>
        <fullName evidence="1">Uncharacterized protein</fullName>
    </submittedName>
</protein>
<keyword evidence="2" id="KW-1185">Reference proteome</keyword>
<organism evidence="1 2">
    <name type="scientific">Trichoderma gamsii</name>
    <dbReference type="NCBI Taxonomy" id="398673"/>
    <lineage>
        <taxon>Eukaryota</taxon>
        <taxon>Fungi</taxon>
        <taxon>Dikarya</taxon>
        <taxon>Ascomycota</taxon>
        <taxon>Pezizomycotina</taxon>
        <taxon>Sordariomycetes</taxon>
        <taxon>Hypocreomycetidae</taxon>
        <taxon>Hypocreales</taxon>
        <taxon>Hypocreaceae</taxon>
        <taxon>Trichoderma</taxon>
    </lineage>
</organism>